<keyword evidence="1" id="KW-1133">Transmembrane helix</keyword>
<dbReference type="Pfam" id="PF10129">
    <property type="entry name" value="OpgC_C"/>
    <property type="match status" value="1"/>
</dbReference>
<accession>A0AAU7JLB9</accession>
<keyword evidence="1" id="KW-0812">Transmembrane</keyword>
<dbReference type="PIRSF" id="PIRSF028704">
    <property type="entry name" value="UPC028704"/>
    <property type="match status" value="1"/>
</dbReference>
<protein>
    <submittedName>
        <fullName evidence="2">OpgC domain-containing protein</fullName>
    </submittedName>
</protein>
<feature type="transmembrane region" description="Helical" evidence="1">
    <location>
        <begin position="334"/>
        <end position="353"/>
    </location>
</feature>
<dbReference type="PANTHER" id="PTHR38592">
    <property type="entry name" value="BLL4819 PROTEIN"/>
    <property type="match status" value="1"/>
</dbReference>
<feature type="transmembrane region" description="Helical" evidence="1">
    <location>
        <begin position="227"/>
        <end position="245"/>
    </location>
</feature>
<reference evidence="2" key="1">
    <citation type="submission" date="2024-05" db="EMBL/GenBank/DDBJ databases">
        <authorList>
            <person name="Kim S."/>
            <person name="Heo J."/>
            <person name="Choi H."/>
            <person name="Choi Y."/>
            <person name="Kwon S.-W."/>
            <person name="Kim Y."/>
        </authorList>
    </citation>
    <scope>NUCLEOTIDE SEQUENCE</scope>
    <source>
        <strain evidence="2">KACC 23698</strain>
    </source>
</reference>
<evidence type="ECO:0000313" key="2">
    <source>
        <dbReference type="EMBL" id="XBO41100.1"/>
    </source>
</evidence>
<name>A0AAU7JLB9_9HYPH</name>
<proteinExistence type="predicted"/>
<feature type="transmembrane region" description="Helical" evidence="1">
    <location>
        <begin position="265"/>
        <end position="287"/>
    </location>
</feature>
<feature type="transmembrane region" description="Helical" evidence="1">
    <location>
        <begin position="200"/>
        <end position="218"/>
    </location>
</feature>
<organism evidence="2">
    <name type="scientific">Alsobacter sp. KACC 23698</name>
    <dbReference type="NCBI Taxonomy" id="3149229"/>
    <lineage>
        <taxon>Bacteria</taxon>
        <taxon>Pseudomonadati</taxon>
        <taxon>Pseudomonadota</taxon>
        <taxon>Alphaproteobacteria</taxon>
        <taxon>Hyphomicrobiales</taxon>
        <taxon>Alsobacteraceae</taxon>
        <taxon>Alsobacter</taxon>
    </lineage>
</organism>
<dbReference type="EMBL" id="CP157484">
    <property type="protein sequence ID" value="XBO41100.1"/>
    <property type="molecule type" value="Genomic_DNA"/>
</dbReference>
<evidence type="ECO:0000256" key="1">
    <source>
        <dbReference type="SAM" id="Phobius"/>
    </source>
</evidence>
<dbReference type="PANTHER" id="PTHR38592:SF3">
    <property type="entry name" value="BLL4819 PROTEIN"/>
    <property type="match status" value="1"/>
</dbReference>
<feature type="transmembrane region" description="Helical" evidence="1">
    <location>
        <begin position="308"/>
        <end position="328"/>
    </location>
</feature>
<sequence>MAAERLRIKSIDAWRGLALATIFVNHVPGTAFEHYTHKNFGFSDAAEVFVLLAGFAAALAYLPRFAAGDAPRQSFRMVLRAFQIYSAHIVVLVACAALVAYASVATQDPRLLEAMNFDLLTATPAASMIGIATLGLQPSYLNILPLYVMLLLMAPALMTLVGASWPFALTASFAMYLCAQAGLGLPSYPGVDNTWFFNPFAWQLLFTIGLCAGSMAVAGRTLLRSRALLAASVVYLLFALAWKKAEIYPEGVLGLPRFLWEDDKHILSLPRLLHVLALAYVAAYLPVESWVRKWSFAAPLMWLGRHSLAIFGLGTILAIGGQVLRIVGGGDPTIDLLVIAVGLGLQVGLAWALEWNRTGGETKVAAKTAMRPRGAEAEQPAQAL</sequence>
<feature type="transmembrane region" description="Helical" evidence="1">
    <location>
        <begin position="140"/>
        <end position="160"/>
    </location>
</feature>
<dbReference type="RefSeq" id="WP_406857951.1">
    <property type="nucleotide sequence ID" value="NZ_CP157484.1"/>
</dbReference>
<keyword evidence="1" id="KW-0472">Membrane</keyword>
<feature type="transmembrane region" description="Helical" evidence="1">
    <location>
        <begin position="82"/>
        <end position="104"/>
    </location>
</feature>
<dbReference type="AlphaFoldDB" id="A0AAU7JLB9"/>
<feature type="transmembrane region" description="Helical" evidence="1">
    <location>
        <begin position="116"/>
        <end position="134"/>
    </location>
</feature>
<gene>
    <name evidence="2" type="ORF">ABEG18_10160</name>
</gene>
<dbReference type="InterPro" id="IPR014550">
    <property type="entry name" value="UCP028704_OpgC"/>
</dbReference>
<feature type="transmembrane region" description="Helical" evidence="1">
    <location>
        <begin position="45"/>
        <end position="62"/>
    </location>
</feature>